<dbReference type="GO" id="GO:0044423">
    <property type="term" value="C:virion component"/>
    <property type="evidence" value="ECO:0007669"/>
    <property type="project" value="UniProtKB-KW"/>
</dbReference>
<dbReference type="EMBL" id="LAZR01002272">
    <property type="protein sequence ID" value="KKN32169.1"/>
    <property type="molecule type" value="Genomic_DNA"/>
</dbReference>
<sequence length="470" mass="51514">MSLIAQYTEAMDSAVTAANTLGGQISELLRDGKTLDDEKVVELNGQRTRAFTDADRHRELLHTEIRQEQAAAETAKTLEGYKAVGFVPPKGVAEVEQNRIEKIVTPSLRSVAIENPWLVGDSYREALNSYVKTSIRQNTDSLSLERFMEAQGLEYSPNVMETITDDLGGYTVPPDLQDQIIRNLATFSVFRQLAAVTPTSSNLVEWVTVQRASGNDKSIFTGTFVGSMVSETPAAAAGEQDLKFQTVQAPIRKSRVIGWIGEDLVADSMFDVLALVADEGAINLAVLEDKQFLLGNGANGEVMGILNNDDIGITDIDGGADTIKNTTTDRGSEEDILTSIDNIPAQYRVGPGVAVIGHSKTRTKIRGLVTPAGNFVWREELSVEILANGRAGSIEGIPFYMSDHMAQDGTAQNKVLIWGNFRHCRILDRQRLTVRVSFEQKFDVEQVGLRVNSRFGFLVTNPEPFQVSDV</sequence>
<dbReference type="InterPro" id="IPR054612">
    <property type="entry name" value="Phage_capsid-like_C"/>
</dbReference>
<gene>
    <name evidence="4" type="ORF">LCGC14_0816660</name>
</gene>
<feature type="domain" description="Phage capsid-like C-terminal" evidence="3">
    <location>
        <begin position="168"/>
        <end position="467"/>
    </location>
</feature>
<keyword evidence="2" id="KW-0946">Virion</keyword>
<evidence type="ECO:0000256" key="1">
    <source>
        <dbReference type="ARBA" id="ARBA00004328"/>
    </source>
</evidence>
<dbReference type="NCBIfam" id="TIGR01554">
    <property type="entry name" value="major_cap_HK97"/>
    <property type="match status" value="1"/>
</dbReference>
<organism evidence="4">
    <name type="scientific">marine sediment metagenome</name>
    <dbReference type="NCBI Taxonomy" id="412755"/>
    <lineage>
        <taxon>unclassified sequences</taxon>
        <taxon>metagenomes</taxon>
        <taxon>ecological metagenomes</taxon>
    </lineage>
</organism>
<accession>A0A0F9PPT0</accession>
<proteinExistence type="predicted"/>
<protein>
    <recommendedName>
        <fullName evidence="3">Phage capsid-like C-terminal domain-containing protein</fullName>
    </recommendedName>
</protein>
<dbReference type="SUPFAM" id="SSF56563">
    <property type="entry name" value="Major capsid protein gp5"/>
    <property type="match status" value="1"/>
</dbReference>
<reference evidence="4" key="1">
    <citation type="journal article" date="2015" name="Nature">
        <title>Complex archaea that bridge the gap between prokaryotes and eukaryotes.</title>
        <authorList>
            <person name="Spang A."/>
            <person name="Saw J.H."/>
            <person name="Jorgensen S.L."/>
            <person name="Zaremba-Niedzwiedzka K."/>
            <person name="Martijn J."/>
            <person name="Lind A.E."/>
            <person name="van Eijk R."/>
            <person name="Schleper C."/>
            <person name="Guy L."/>
            <person name="Ettema T.J."/>
        </authorList>
    </citation>
    <scope>NUCLEOTIDE SEQUENCE</scope>
</reference>
<dbReference type="AlphaFoldDB" id="A0A0F9PPT0"/>
<dbReference type="Gene3D" id="3.30.2400.10">
    <property type="entry name" value="Major capsid protein gp5"/>
    <property type="match status" value="1"/>
</dbReference>
<evidence type="ECO:0000256" key="2">
    <source>
        <dbReference type="ARBA" id="ARBA00022844"/>
    </source>
</evidence>
<evidence type="ECO:0000259" key="3">
    <source>
        <dbReference type="Pfam" id="PF05065"/>
    </source>
</evidence>
<evidence type="ECO:0000313" key="4">
    <source>
        <dbReference type="EMBL" id="KKN32169.1"/>
    </source>
</evidence>
<comment type="subcellular location">
    <subcellularLocation>
        <location evidence="1">Virion</location>
    </subcellularLocation>
</comment>
<name>A0A0F9PPT0_9ZZZZ</name>
<dbReference type="InterPro" id="IPR024455">
    <property type="entry name" value="Phage_capsid"/>
</dbReference>
<dbReference type="Gene3D" id="3.30.2320.10">
    <property type="entry name" value="hypothetical protein PF0899 domain"/>
    <property type="match status" value="1"/>
</dbReference>
<dbReference type="Pfam" id="PF05065">
    <property type="entry name" value="Phage_capsid"/>
    <property type="match status" value="1"/>
</dbReference>
<comment type="caution">
    <text evidence="4">The sequence shown here is derived from an EMBL/GenBank/DDBJ whole genome shotgun (WGS) entry which is preliminary data.</text>
</comment>